<dbReference type="Pfam" id="PF01968">
    <property type="entry name" value="Hydantoinase_A"/>
    <property type="match status" value="1"/>
</dbReference>
<proteinExistence type="predicted"/>
<reference evidence="3 4" key="1">
    <citation type="submission" date="2017-09" db="EMBL/GenBank/DDBJ databases">
        <authorList>
            <person name="Ehlers B."/>
            <person name="Leendertz F.H."/>
        </authorList>
    </citation>
    <scope>NUCLEOTIDE SEQUENCE [LARGE SCALE GENOMIC DNA]</scope>
    <source>
        <strain evidence="3 4">DSM 46844</strain>
    </source>
</reference>
<sequence>MSVSEVSSSASRGFSVGIDVGGTFTDLACGDGESLWRAKSPTDPQNFGRGVLGACQLVADQIGLELGDFLDKVERFGLGTTAVTNALVEKHGVRAGLLTTAGFEDTIAMARSRRVSIDGYLVPPWSPIERSSVVGVHERVDRDGKVLVPVDLDAVRAAVTDLVETHRIEALAVSFLWSFKNSQNELSVVEFLRREFPDLPVFSGVEMHPSIREYERTLVAVLNAVTSTTLDGIEALAQQLADTGLRVPLLLLQTSGGTVTLAEARRSPVVLVASGPAAGVMAAAEVCSDEGITDAICGDMGGTSFDLAVIADSQPQRSERGELHGMIVAQPRVDTLSIGSGGGSIGWVDGRGLLRVGPRSARAWPGPACYGNGGQEATITDALVVLGYIDPTSFLGGTMTLDREAAVRVCATLGESLGLSAEETAWGIREIALAEMTKATRLHAGSSGLDPRRLALISYGGSGGLFTSSIAAETNIPRVVVPPAASVLSAFGAASADVRRQRIKSAAVLLDKADAEEISAELKRLGATVFQDVGDDGVPEGDRAVTHDIGVRFFRQTSEVAVALDGTSFDPEAIRAAFLRQYAARYGVGAIARHAQLEITFLRAVGTGRLPRATFPLAAASRTDGVPQPSSHRTVFLDRNGSEQVPCYRTPELVPGDRIHGPALADDVDTTVFIPREAVLTVGERGSLRLDVRPHAA</sequence>
<dbReference type="OrthoDB" id="9768323at2"/>
<dbReference type="Pfam" id="PF05378">
    <property type="entry name" value="Hydant_A_N"/>
    <property type="match status" value="1"/>
</dbReference>
<evidence type="ECO:0000259" key="1">
    <source>
        <dbReference type="Pfam" id="PF01968"/>
    </source>
</evidence>
<dbReference type="InterPro" id="IPR008040">
    <property type="entry name" value="Hydant_A_N"/>
</dbReference>
<dbReference type="AlphaFoldDB" id="A0A285ED90"/>
<dbReference type="InterPro" id="IPR002821">
    <property type="entry name" value="Hydantoinase_A"/>
</dbReference>
<evidence type="ECO:0000313" key="4">
    <source>
        <dbReference type="Proteomes" id="UP000219514"/>
    </source>
</evidence>
<organism evidence="3 4">
    <name type="scientific">Geodermatophilus sabuli</name>
    <dbReference type="NCBI Taxonomy" id="1564158"/>
    <lineage>
        <taxon>Bacteria</taxon>
        <taxon>Bacillati</taxon>
        <taxon>Actinomycetota</taxon>
        <taxon>Actinomycetes</taxon>
        <taxon>Geodermatophilales</taxon>
        <taxon>Geodermatophilaceae</taxon>
        <taxon>Geodermatophilus</taxon>
    </lineage>
</organism>
<dbReference type="InterPro" id="IPR045079">
    <property type="entry name" value="Oxoprolinase-like"/>
</dbReference>
<dbReference type="GO" id="GO:0017168">
    <property type="term" value="F:5-oxoprolinase (ATP-hydrolyzing) activity"/>
    <property type="evidence" value="ECO:0007669"/>
    <property type="project" value="TreeGrafter"/>
</dbReference>
<dbReference type="EMBL" id="OBDO01000003">
    <property type="protein sequence ID" value="SNX96046.1"/>
    <property type="molecule type" value="Genomic_DNA"/>
</dbReference>
<name>A0A285ED90_9ACTN</name>
<keyword evidence="4" id="KW-1185">Reference proteome</keyword>
<dbReference type="PANTHER" id="PTHR11365">
    <property type="entry name" value="5-OXOPROLINASE RELATED"/>
    <property type="match status" value="1"/>
</dbReference>
<dbReference type="RefSeq" id="WP_097206072.1">
    <property type="nucleotide sequence ID" value="NZ_JACHXB010000004.1"/>
</dbReference>
<evidence type="ECO:0000259" key="2">
    <source>
        <dbReference type="Pfam" id="PF05378"/>
    </source>
</evidence>
<dbReference type="GO" id="GO:0005829">
    <property type="term" value="C:cytosol"/>
    <property type="evidence" value="ECO:0007669"/>
    <property type="project" value="TreeGrafter"/>
</dbReference>
<protein>
    <submittedName>
        <fullName evidence="3">N-methylhydantoinase A</fullName>
    </submittedName>
</protein>
<dbReference type="PANTHER" id="PTHR11365:SF23">
    <property type="entry name" value="HYPOTHETICAL 5-OXOPROLINASE (EUROFUNG)-RELATED"/>
    <property type="match status" value="1"/>
</dbReference>
<gene>
    <name evidence="3" type="ORF">SAMN06893097_103215</name>
</gene>
<accession>A0A285ED90</accession>
<feature type="domain" description="Hydantoinase A/oxoprolinase" evidence="1">
    <location>
        <begin position="216"/>
        <end position="501"/>
    </location>
</feature>
<evidence type="ECO:0000313" key="3">
    <source>
        <dbReference type="EMBL" id="SNX96046.1"/>
    </source>
</evidence>
<dbReference type="Proteomes" id="UP000219514">
    <property type="component" value="Unassembled WGS sequence"/>
</dbReference>
<dbReference type="GO" id="GO:0006749">
    <property type="term" value="P:glutathione metabolic process"/>
    <property type="evidence" value="ECO:0007669"/>
    <property type="project" value="TreeGrafter"/>
</dbReference>
<feature type="domain" description="Hydantoinase/oxoprolinase N-terminal" evidence="2">
    <location>
        <begin position="16"/>
        <end position="195"/>
    </location>
</feature>